<dbReference type="Gene3D" id="3.40.50.1820">
    <property type="entry name" value="alpha/beta hydrolase"/>
    <property type="match status" value="1"/>
</dbReference>
<feature type="signal peptide" evidence="2">
    <location>
        <begin position="1"/>
        <end position="19"/>
    </location>
</feature>
<organism evidence="3 4">
    <name type="scientific">Chitinophaga caseinilytica</name>
    <dbReference type="NCBI Taxonomy" id="2267521"/>
    <lineage>
        <taxon>Bacteria</taxon>
        <taxon>Pseudomonadati</taxon>
        <taxon>Bacteroidota</taxon>
        <taxon>Chitinophagia</taxon>
        <taxon>Chitinophagales</taxon>
        <taxon>Chitinophagaceae</taxon>
        <taxon>Chitinophaga</taxon>
    </lineage>
</organism>
<dbReference type="InterPro" id="IPR029058">
    <property type="entry name" value="AB_hydrolase_fold"/>
</dbReference>
<evidence type="ECO:0000313" key="4">
    <source>
        <dbReference type="Proteomes" id="UP001449657"/>
    </source>
</evidence>
<keyword evidence="1 2" id="KW-0732">Signal</keyword>
<feature type="chain" id="PRO_5047393128" evidence="2">
    <location>
        <begin position="20"/>
        <end position="953"/>
    </location>
</feature>
<dbReference type="Proteomes" id="UP001449657">
    <property type="component" value="Chromosome"/>
</dbReference>
<reference evidence="3 4" key="1">
    <citation type="submission" date="2024-03" db="EMBL/GenBank/DDBJ databases">
        <title>Chitinophaga caseinilytica sp. nov., a casein hydrolysing bacterium isolated from forest soil.</title>
        <authorList>
            <person name="Lee D.S."/>
            <person name="Han D.M."/>
            <person name="Baek J.H."/>
            <person name="Choi D.G."/>
            <person name="Jeon J.H."/>
            <person name="Jeon C.O."/>
        </authorList>
    </citation>
    <scope>NUCLEOTIDE SEQUENCE [LARGE SCALE GENOMIC DNA]</scope>
    <source>
        <strain evidence="3 4">KACC 19118</strain>
    </source>
</reference>
<evidence type="ECO:0000256" key="2">
    <source>
        <dbReference type="SAM" id="SignalP"/>
    </source>
</evidence>
<dbReference type="RefSeq" id="WP_341842859.1">
    <property type="nucleotide sequence ID" value="NZ_CP149792.1"/>
</dbReference>
<protein>
    <submittedName>
        <fullName evidence="3">Uncharacterized protein</fullName>
    </submittedName>
</protein>
<dbReference type="SUPFAM" id="SSF53474">
    <property type="entry name" value="alpha/beta-Hydrolases"/>
    <property type="match status" value="1"/>
</dbReference>
<dbReference type="InterPro" id="IPR050955">
    <property type="entry name" value="Plant_Biomass_Hydrol_Est"/>
</dbReference>
<gene>
    <name evidence="3" type="ORF">WJU22_08760</name>
</gene>
<dbReference type="PANTHER" id="PTHR43037:SF1">
    <property type="entry name" value="BLL1128 PROTEIN"/>
    <property type="match status" value="1"/>
</dbReference>
<proteinExistence type="predicted"/>
<dbReference type="SUPFAM" id="SSF49299">
    <property type="entry name" value="PKD domain"/>
    <property type="match status" value="1"/>
</dbReference>
<evidence type="ECO:0000313" key="3">
    <source>
        <dbReference type="EMBL" id="WZN48264.1"/>
    </source>
</evidence>
<evidence type="ECO:0000256" key="1">
    <source>
        <dbReference type="ARBA" id="ARBA00022729"/>
    </source>
</evidence>
<name>A0ABZ2Z7P8_9BACT</name>
<accession>A0ABZ2Z7P8</accession>
<dbReference type="PANTHER" id="PTHR43037">
    <property type="entry name" value="UNNAMED PRODUCT-RELATED"/>
    <property type="match status" value="1"/>
</dbReference>
<keyword evidence="4" id="KW-1185">Reference proteome</keyword>
<sequence>MKIFALSIAWLLTSLVSLAQHVYPIKADSVRIYNTKDTAELILENHTQRVNGFLSNKGRGRTEFRRIQLASVGDTALALSDQDSLSIRDILWKGGLTHDLTITPDADYTIPRNVGIILLRNPTAGRKINLPPPAANLNREIVLLDKSTGNHRWTVNGAFVTREALGNPPYATQNNVVIGKGDRIHLFSDGSKWYDLSTCTPGSNLPPQANAGRDTSLPATVTQTTLNGTVTPGSSNTFTTTWRIISQPPGSSAQLADSTKASTTLTGLSGGVYVLVFTAKDHLGLTGTDTIRITMVNPSQMYSSGGYNDNVYDSATGRKTWIYLPDGYDPQRAEKYPMIIYLCGMGENGTDVNLILQPTAGLPKLLYDRAFPMESIVIIPQLTEGWWTTAIIKKAYNWAVQNYNVDLQRVYTTGLSTGGNGASMMAYDFPQLIAGFMPIASVESNVQQNGPVVKDIPAFFLNNINDPYIDEQLAFDCINSINSANPKGLYPPILKLVRTGDHGPTVWNNNVYDKRFAPFDFEQDFFLMHSKNPEYSATKYVERSEGSMDIVDYGRAKILLDKLPASAAKTALQQRLQNRLLALTENDRYFTIDPGVSANPALPNSNKVTSAAPGTITAGLTDIKGAASAIRFEVLSAADPVMVNDGLDHDYMGFDRSAYKDGINITGTGAQFRLHDLKPNASYDIYFFHSRKQRKNGPETPFRATANGESGLSGENAWNGLDYLAIANVVPDANGKIDLTLLPTNDTATVNVMMLKEKPGLQPGTKAKFNFCRTPVNLPGWTDVNGDPTANVQEFTDAATGWAVNTVSTSAWKRYFEIYAVDNEGMLTGTFGEFPVDVVRSNFINFQLKFTGNNYNLEVGRPGGQGLPAGNYRIKVMSSVRSEINNLNRGELNVKFGNGGNQLQYMYPKDNVNVSVVFTGYVQEGGTIKIGVHSYLNWSDFALINGLIVEKID</sequence>
<dbReference type="Gene3D" id="2.60.40.10">
    <property type="entry name" value="Immunoglobulins"/>
    <property type="match status" value="1"/>
</dbReference>
<dbReference type="InterPro" id="IPR013783">
    <property type="entry name" value="Ig-like_fold"/>
</dbReference>
<dbReference type="EMBL" id="CP150096">
    <property type="protein sequence ID" value="WZN48264.1"/>
    <property type="molecule type" value="Genomic_DNA"/>
</dbReference>
<dbReference type="InterPro" id="IPR035986">
    <property type="entry name" value="PKD_dom_sf"/>
</dbReference>
<dbReference type="Pfam" id="PF22352">
    <property type="entry name" value="K319L-like_PKD"/>
    <property type="match status" value="1"/>
</dbReference>